<proteinExistence type="inferred from homology"/>
<evidence type="ECO:0000256" key="15">
    <source>
        <dbReference type="RuleBase" id="RU364031"/>
    </source>
</evidence>
<dbReference type="PANTHER" id="PTHR13337">
    <property type="entry name" value="SUCCINATE DEHYDROGENASE"/>
    <property type="match status" value="1"/>
</dbReference>
<evidence type="ECO:0000313" key="16">
    <source>
        <dbReference type="EMBL" id="KAK2831292.1"/>
    </source>
</evidence>
<keyword evidence="14" id="KW-0408">Iron</keyword>
<feature type="transmembrane region" description="Helical" evidence="15">
    <location>
        <begin position="71"/>
        <end position="88"/>
    </location>
</feature>
<keyword evidence="14 15" id="KW-0479">Metal-binding</keyword>
<evidence type="ECO:0000256" key="3">
    <source>
        <dbReference type="ARBA" id="ARBA00007294"/>
    </source>
</evidence>
<dbReference type="GO" id="GO:0005743">
    <property type="term" value="C:mitochondrial inner membrane"/>
    <property type="evidence" value="ECO:0007669"/>
    <property type="project" value="UniProtKB-SubCell"/>
</dbReference>
<dbReference type="SUPFAM" id="SSF81343">
    <property type="entry name" value="Fumarate reductase respiratory complex transmembrane subunits"/>
    <property type="match status" value="1"/>
</dbReference>
<organism evidence="16 17">
    <name type="scientific">Tachysurus vachellii</name>
    <name type="common">Darkbarbel catfish</name>
    <name type="synonym">Pelteobagrus vachellii</name>
    <dbReference type="NCBI Taxonomy" id="175792"/>
    <lineage>
        <taxon>Eukaryota</taxon>
        <taxon>Metazoa</taxon>
        <taxon>Chordata</taxon>
        <taxon>Craniata</taxon>
        <taxon>Vertebrata</taxon>
        <taxon>Euteleostomi</taxon>
        <taxon>Actinopterygii</taxon>
        <taxon>Neopterygii</taxon>
        <taxon>Teleostei</taxon>
        <taxon>Ostariophysi</taxon>
        <taxon>Siluriformes</taxon>
        <taxon>Bagridae</taxon>
        <taxon>Tachysurus</taxon>
    </lineage>
</organism>
<comment type="subunit">
    <text evidence="4">Component of complex II composed of four subunits: the flavoprotein (FP) SDHA, iron-sulfur protein (IP) SDHB, and a cytochrome b560 composed of SDHC and SDHD.</text>
</comment>
<protein>
    <recommendedName>
        <fullName evidence="15">Succinate dehydrogenase [ubiquinone] cytochrome b small subunit</fullName>
    </recommendedName>
</protein>
<reference evidence="16" key="1">
    <citation type="submission" date="2023-08" db="EMBL/GenBank/DDBJ databases">
        <title>Pelteobagrus vachellii genome.</title>
        <authorList>
            <person name="Liu H."/>
        </authorList>
    </citation>
    <scope>NUCLEOTIDE SEQUENCE</scope>
    <source>
        <strain evidence="16">PRFRI_2022a</strain>
        <tissue evidence="16">Muscle</tissue>
    </source>
</reference>
<dbReference type="GO" id="GO:0006099">
    <property type="term" value="P:tricarboxylic acid cycle"/>
    <property type="evidence" value="ECO:0007669"/>
    <property type="project" value="UniProtKB-KW"/>
</dbReference>
<dbReference type="Proteomes" id="UP001187315">
    <property type="component" value="Unassembled WGS sequence"/>
</dbReference>
<evidence type="ECO:0000256" key="2">
    <source>
        <dbReference type="ARBA" id="ARBA00005163"/>
    </source>
</evidence>
<comment type="pathway">
    <text evidence="2">Carbohydrate metabolism; tricarboxylic acid cycle.</text>
</comment>
<gene>
    <name evidence="16" type="ORF">Q7C36_016378</name>
</gene>
<accession>A0AA88M7E3</accession>
<keyword evidence="15" id="KW-0816">Tricarboxylic acid cycle</keyword>
<evidence type="ECO:0000256" key="8">
    <source>
        <dbReference type="ARBA" id="ARBA00022946"/>
    </source>
</evidence>
<evidence type="ECO:0000256" key="11">
    <source>
        <dbReference type="ARBA" id="ARBA00023136"/>
    </source>
</evidence>
<dbReference type="PANTHER" id="PTHR13337:SF2">
    <property type="entry name" value="SUCCINATE DEHYDROGENASE [UBIQUINONE] CYTOCHROME B SMALL SUBUNIT, MITOCHONDRIAL"/>
    <property type="match status" value="1"/>
</dbReference>
<evidence type="ECO:0000256" key="10">
    <source>
        <dbReference type="ARBA" id="ARBA00023128"/>
    </source>
</evidence>
<keyword evidence="7 15" id="KW-0999">Mitochondrion inner membrane</keyword>
<keyword evidence="17" id="KW-1185">Reference proteome</keyword>
<feature type="transmembrane region" description="Helical" evidence="15">
    <location>
        <begin position="124"/>
        <end position="145"/>
    </location>
</feature>
<evidence type="ECO:0000256" key="14">
    <source>
        <dbReference type="PIRSR" id="PIRSR607992-2"/>
    </source>
</evidence>
<dbReference type="InterPro" id="IPR034804">
    <property type="entry name" value="SQR/QFR_C/D"/>
</dbReference>
<dbReference type="CDD" id="cd03496">
    <property type="entry name" value="SQR_TypeC_CybS"/>
    <property type="match status" value="1"/>
</dbReference>
<evidence type="ECO:0000256" key="12">
    <source>
        <dbReference type="ARBA" id="ARBA00045847"/>
    </source>
</evidence>
<dbReference type="EMBL" id="JAVHJS010000017">
    <property type="protein sequence ID" value="KAK2831292.1"/>
    <property type="molecule type" value="Genomic_DNA"/>
</dbReference>
<keyword evidence="5 15" id="KW-0813">Transport</keyword>
<evidence type="ECO:0000256" key="4">
    <source>
        <dbReference type="ARBA" id="ARBA00011758"/>
    </source>
</evidence>
<comment type="similarity">
    <text evidence="3 15">Belongs to the CybS family.</text>
</comment>
<dbReference type="GO" id="GO:0006121">
    <property type="term" value="P:mitochondrial electron transport, succinate to ubiquinone"/>
    <property type="evidence" value="ECO:0007669"/>
    <property type="project" value="TreeGrafter"/>
</dbReference>
<keyword evidence="15" id="KW-0349">Heme</keyword>
<feature type="binding site" description="axial binding residue" evidence="14">
    <location>
        <position position="103"/>
    </location>
    <ligand>
        <name>heme b</name>
        <dbReference type="ChEBI" id="CHEBI:60344"/>
        <note>ligand shared with SDHC</note>
    </ligand>
    <ligandPart>
        <name>Fe</name>
        <dbReference type="ChEBI" id="CHEBI:18248"/>
    </ligandPart>
</feature>
<evidence type="ECO:0000256" key="1">
    <source>
        <dbReference type="ARBA" id="ARBA00004448"/>
    </source>
</evidence>
<evidence type="ECO:0000256" key="6">
    <source>
        <dbReference type="ARBA" id="ARBA00022692"/>
    </source>
</evidence>
<keyword evidence="9 15" id="KW-1133">Transmembrane helix</keyword>
<name>A0AA88M7E3_TACVA</name>
<evidence type="ECO:0000256" key="5">
    <source>
        <dbReference type="ARBA" id="ARBA00022448"/>
    </source>
</evidence>
<evidence type="ECO:0000256" key="9">
    <source>
        <dbReference type="ARBA" id="ARBA00022989"/>
    </source>
</evidence>
<dbReference type="GO" id="GO:0020037">
    <property type="term" value="F:heme binding"/>
    <property type="evidence" value="ECO:0007669"/>
    <property type="project" value="TreeGrafter"/>
</dbReference>
<keyword evidence="15" id="KW-0249">Electron transport</keyword>
<comment type="subcellular location">
    <subcellularLocation>
        <location evidence="1 15">Mitochondrion inner membrane</location>
        <topology evidence="1 15">Multi-pass membrane protein</topology>
    </subcellularLocation>
</comment>
<evidence type="ECO:0000313" key="17">
    <source>
        <dbReference type="Proteomes" id="UP001187315"/>
    </source>
</evidence>
<evidence type="ECO:0000256" key="7">
    <source>
        <dbReference type="ARBA" id="ARBA00022792"/>
    </source>
</evidence>
<dbReference type="GO" id="GO:0046872">
    <property type="term" value="F:metal ion binding"/>
    <property type="evidence" value="ECO:0007669"/>
    <property type="project" value="UniProtKB-KW"/>
</dbReference>
<evidence type="ECO:0000256" key="13">
    <source>
        <dbReference type="PIRSR" id="PIRSR607992-1"/>
    </source>
</evidence>
<comment type="caution">
    <text evidence="16">The sequence shown here is derived from an EMBL/GenBank/DDBJ whole genome shotgun (WGS) entry which is preliminary data.</text>
</comment>
<feature type="binding site" evidence="13">
    <location>
        <position position="115"/>
    </location>
    <ligand>
        <name>a ubiquinone</name>
        <dbReference type="ChEBI" id="CHEBI:16389"/>
        <note>ligand shared with IP/SDHB</note>
    </ligand>
</feature>
<dbReference type="AlphaFoldDB" id="A0AA88M7E3"/>
<sequence>MAALVRISSVCSRSFSPLLFRNASLIRPLAVQKKNLDQDHSYFLSAKIHMTPAYYAGSATKSASLHWTGERLVSVILLSMGPIAYFYPGPVMDFSLAAALTLHGHWGLGQVVTDYVHDESKVKLARAGLFILSTVTFAGLCYFNYHDVGICKAVALLWSK</sequence>
<dbReference type="InterPro" id="IPR007992">
    <property type="entry name" value="CybS"/>
</dbReference>
<keyword evidence="10 15" id="KW-0496">Mitochondrion</keyword>
<dbReference type="Gene3D" id="1.20.1300.10">
    <property type="entry name" value="Fumarate reductase/succinate dehydrogenase, transmembrane subunit"/>
    <property type="match status" value="1"/>
</dbReference>
<dbReference type="Pfam" id="PF05328">
    <property type="entry name" value="CybS"/>
    <property type="match status" value="1"/>
</dbReference>
<dbReference type="GO" id="GO:0048039">
    <property type="term" value="F:ubiquinone binding"/>
    <property type="evidence" value="ECO:0007669"/>
    <property type="project" value="TreeGrafter"/>
</dbReference>
<comment type="caution">
    <text evidence="15">Lacks conserved residue(s) required for the propagation of feature annotation.</text>
</comment>
<keyword evidence="11 15" id="KW-0472">Membrane</keyword>
<keyword evidence="8 15" id="KW-0809">Transit peptide</keyword>
<keyword evidence="6 15" id="KW-0812">Transmembrane</keyword>
<comment type="function">
    <text evidence="12">Membrane-anchoring subunit of succinate dehydrogenase (SDH) that is involved in complex II of the mitochondrial electron transport chain and is responsible for transferring electrons from succinate to ubiquinone (coenzyme Q). SDH also oxidizes malate to the non-canonical enol form of oxaloacetate, enol-oxaloacetate. Enol-oxaloacetate, which is a potent inhibitor of the succinate dehydrogenase activity, is further isomerized into keto-oxaloacetate.</text>
</comment>